<protein>
    <submittedName>
        <fullName evidence="2">SENSORY TRANSDUCTION HISTIDINE KINASE</fullName>
    </submittedName>
</protein>
<dbReference type="EMBL" id="CACVAP010000093">
    <property type="protein sequence ID" value="CAA6820816.1"/>
    <property type="molecule type" value="Genomic_DNA"/>
</dbReference>
<dbReference type="InterPro" id="IPR036641">
    <property type="entry name" value="HPT_dom_sf"/>
</dbReference>
<dbReference type="SUPFAM" id="SSF47226">
    <property type="entry name" value="Histidine-containing phosphotransfer domain, HPT domain"/>
    <property type="match status" value="1"/>
</dbReference>
<dbReference type="Pfam" id="PF01627">
    <property type="entry name" value="Hpt"/>
    <property type="match status" value="1"/>
</dbReference>
<proteinExistence type="predicted"/>
<gene>
    <name evidence="2" type="ORF">HELGO_WM1536</name>
</gene>
<evidence type="ECO:0000313" key="2">
    <source>
        <dbReference type="EMBL" id="CAA6820816.1"/>
    </source>
</evidence>
<dbReference type="AlphaFoldDB" id="A0A6S6U040"/>
<dbReference type="Gene3D" id="1.20.120.160">
    <property type="entry name" value="HPT domain"/>
    <property type="match status" value="1"/>
</dbReference>
<dbReference type="InterPro" id="IPR008207">
    <property type="entry name" value="Sig_transdc_His_kin_Hpt_dom"/>
</dbReference>
<dbReference type="GO" id="GO:0000160">
    <property type="term" value="P:phosphorelay signal transduction system"/>
    <property type="evidence" value="ECO:0007669"/>
    <property type="project" value="InterPro"/>
</dbReference>
<evidence type="ECO:0000259" key="1">
    <source>
        <dbReference type="Pfam" id="PF01627"/>
    </source>
</evidence>
<name>A0A6S6U040_9BACT</name>
<feature type="domain" description="HPt" evidence="1">
    <location>
        <begin position="51"/>
        <end position="82"/>
    </location>
</feature>
<reference evidence="2" key="1">
    <citation type="submission" date="2020-01" db="EMBL/GenBank/DDBJ databases">
        <authorList>
            <person name="Meier V. D."/>
            <person name="Meier V D."/>
        </authorList>
    </citation>
    <scope>NUCLEOTIDE SEQUENCE</scope>
    <source>
        <strain evidence="2">HLG_WM_MAG_06</strain>
    </source>
</reference>
<accession>A0A6S6U040</accession>
<keyword evidence="2" id="KW-0808">Transferase</keyword>
<dbReference type="GO" id="GO:0004672">
    <property type="term" value="F:protein kinase activity"/>
    <property type="evidence" value="ECO:0007669"/>
    <property type="project" value="UniProtKB-ARBA"/>
</dbReference>
<sequence>MHNEIKLPNSPYIDTQLGLKYLNGNRKLYSKVLNSFFTRYKDLEISTLTENELKNTMHTIKGLSATLGMKELSTLAETLNESITEELLLKFSKTLKLIMYDLR</sequence>
<keyword evidence="2" id="KW-0418">Kinase</keyword>
<organism evidence="2">
    <name type="scientific">uncultured Sulfurovum sp</name>
    <dbReference type="NCBI Taxonomy" id="269237"/>
    <lineage>
        <taxon>Bacteria</taxon>
        <taxon>Pseudomonadati</taxon>
        <taxon>Campylobacterota</taxon>
        <taxon>Epsilonproteobacteria</taxon>
        <taxon>Campylobacterales</taxon>
        <taxon>Sulfurovaceae</taxon>
        <taxon>Sulfurovum</taxon>
        <taxon>environmental samples</taxon>
    </lineage>
</organism>